<dbReference type="AlphaFoldDB" id="A0A2W4ZD37"/>
<evidence type="ECO:0000313" key="2">
    <source>
        <dbReference type="EMBL" id="PZO80293.1"/>
    </source>
</evidence>
<keyword evidence="1" id="KW-0812">Transmembrane</keyword>
<evidence type="ECO:0000313" key="3">
    <source>
        <dbReference type="Proteomes" id="UP000249557"/>
    </source>
</evidence>
<gene>
    <name evidence="2" type="ORF">DI626_11340</name>
</gene>
<proteinExistence type="predicted"/>
<accession>A0A2W4ZD37</accession>
<protein>
    <recommendedName>
        <fullName evidence="4">DUF983 domain-containing protein</fullName>
    </recommendedName>
</protein>
<organism evidence="2 3">
    <name type="scientific">Micavibrio aeruginosavorus</name>
    <dbReference type="NCBI Taxonomy" id="349221"/>
    <lineage>
        <taxon>Bacteria</taxon>
        <taxon>Pseudomonadati</taxon>
        <taxon>Bdellovibrionota</taxon>
        <taxon>Bdellovibrionia</taxon>
        <taxon>Bdellovibrionales</taxon>
        <taxon>Pseudobdellovibrionaceae</taxon>
        <taxon>Micavibrio</taxon>
    </lineage>
</organism>
<feature type="transmembrane region" description="Helical" evidence="1">
    <location>
        <begin position="79"/>
        <end position="99"/>
    </location>
</feature>
<dbReference type="InterPro" id="IPR009325">
    <property type="entry name" value="DUF983"/>
</dbReference>
<dbReference type="Proteomes" id="UP000249557">
    <property type="component" value="Unassembled WGS sequence"/>
</dbReference>
<evidence type="ECO:0008006" key="4">
    <source>
        <dbReference type="Google" id="ProtNLM"/>
    </source>
</evidence>
<reference evidence="2 3" key="1">
    <citation type="submission" date="2017-08" db="EMBL/GenBank/DDBJ databases">
        <title>Infants hospitalized years apart are colonized by the same room-sourced microbial strains.</title>
        <authorList>
            <person name="Brooks B."/>
            <person name="Olm M.R."/>
            <person name="Firek B.A."/>
            <person name="Baker R."/>
            <person name="Thomas B.C."/>
            <person name="Morowitz M.J."/>
            <person name="Banfield J.F."/>
        </authorList>
    </citation>
    <scope>NUCLEOTIDE SEQUENCE [LARGE SCALE GENOMIC DNA]</scope>
    <source>
        <strain evidence="2">S2_018_000_R2_104</strain>
    </source>
</reference>
<comment type="caution">
    <text evidence="2">The sequence shown here is derived from an EMBL/GenBank/DDBJ whole genome shotgun (WGS) entry which is preliminary data.</text>
</comment>
<dbReference type="EMBL" id="QFNK01000336">
    <property type="protein sequence ID" value="PZO80293.1"/>
    <property type="molecule type" value="Genomic_DNA"/>
</dbReference>
<sequence length="176" mass="19907">MEHTPLLQDLKRGFACRCPQCGEGKLFKKFLKANDSCAVCGEEFYHHRADDLPAYIVVVLAGHLMVSFALALEDMFSPPFWWHIALTTPLTVLFCLAILQPVKGAVIALQWRIGMHGFAATSKRFYDLCINCQRLLSVPTCVTRLLTRFIQMTQLFPYSQGSIARNRNKNHGVPHV</sequence>
<keyword evidence="1" id="KW-1133">Transmembrane helix</keyword>
<feature type="transmembrane region" description="Helical" evidence="1">
    <location>
        <begin position="52"/>
        <end position="72"/>
    </location>
</feature>
<evidence type="ECO:0000256" key="1">
    <source>
        <dbReference type="SAM" id="Phobius"/>
    </source>
</evidence>
<keyword evidence="1" id="KW-0472">Membrane</keyword>
<name>A0A2W4ZD37_9BACT</name>
<dbReference type="Pfam" id="PF06170">
    <property type="entry name" value="DUF983"/>
    <property type="match status" value="1"/>
</dbReference>